<dbReference type="OrthoDB" id="413460at2759"/>
<evidence type="ECO:0000313" key="4">
    <source>
        <dbReference type="EMBL" id="KAJ2791158.1"/>
    </source>
</evidence>
<dbReference type="GO" id="GO:0016787">
    <property type="term" value="F:hydrolase activity"/>
    <property type="evidence" value="ECO:0007669"/>
    <property type="project" value="UniProtKB-KW"/>
</dbReference>
<proteinExistence type="predicted"/>
<feature type="compositionally biased region" description="Acidic residues" evidence="2">
    <location>
        <begin position="356"/>
        <end position="366"/>
    </location>
</feature>
<name>A0A9W8LQE2_9FUNG</name>
<protein>
    <submittedName>
        <fullName evidence="4">DNA repair protein rhp26</fullName>
    </submittedName>
</protein>
<dbReference type="PROSITE" id="PS51194">
    <property type="entry name" value="HELICASE_CTER"/>
    <property type="match status" value="1"/>
</dbReference>
<accession>A0A9W8LQE2</accession>
<dbReference type="PANTHER" id="PTHR45629">
    <property type="entry name" value="SNF2/RAD54 FAMILY MEMBER"/>
    <property type="match status" value="1"/>
</dbReference>
<keyword evidence="1" id="KW-0378">Hydrolase</keyword>
<feature type="domain" description="Helicase C-terminal" evidence="3">
    <location>
        <begin position="83"/>
        <end position="244"/>
    </location>
</feature>
<organism evidence="4 5">
    <name type="scientific">Coemansia guatemalensis</name>
    <dbReference type="NCBI Taxonomy" id="2761395"/>
    <lineage>
        <taxon>Eukaryota</taxon>
        <taxon>Fungi</taxon>
        <taxon>Fungi incertae sedis</taxon>
        <taxon>Zoopagomycota</taxon>
        <taxon>Kickxellomycotina</taxon>
        <taxon>Kickxellomycetes</taxon>
        <taxon>Kickxellales</taxon>
        <taxon>Kickxellaceae</taxon>
        <taxon>Coemansia</taxon>
    </lineage>
</organism>
<dbReference type="Gene3D" id="3.40.50.300">
    <property type="entry name" value="P-loop containing nucleotide triphosphate hydrolases"/>
    <property type="match status" value="1"/>
</dbReference>
<sequence length="366" mass="40815">MLFGVDVARKICDHPDLLLLSTLPGAAATHRDASRLGQLSLAGHLQGSATNADSEDELTGVAGAGLRQLPSDYGDWRRSGKLTILHALLEMWQPQRHKVLIFSQTRQMLDIIERMVEHMPETQYRRMDGTTPVQHRTAMVDEFNRSPDIFVFLLTTKVGGLGINLTGADRVVLFSPDWNPSSDTQARERAWRLGQRRNVAIYRLMTAGTIEEKIYNRQIYKQFLSRKILEDPKQKRFFHSQSLRDLFSLTDFDASDPQHNESESVTDASADGSLVLPSGHGTSAHVTETGRMFADAQLYPNHAQRLSHSSSRQTTDDNTSTINYESATTGDNAADTNMGIESIGGVVRLEEFRPSEEDEGTNDNAN</sequence>
<dbReference type="InterPro" id="IPR049730">
    <property type="entry name" value="SNF2/RAD54-like_C"/>
</dbReference>
<comment type="caution">
    <text evidence="4">The sequence shown here is derived from an EMBL/GenBank/DDBJ whole genome shotgun (WGS) entry which is preliminary data.</text>
</comment>
<feature type="compositionally biased region" description="Polar residues" evidence="2">
    <location>
        <begin position="304"/>
        <end position="335"/>
    </location>
</feature>
<feature type="region of interest" description="Disordered" evidence="2">
    <location>
        <begin position="254"/>
        <end position="285"/>
    </location>
</feature>
<feature type="region of interest" description="Disordered" evidence="2">
    <location>
        <begin position="303"/>
        <end position="366"/>
    </location>
</feature>
<dbReference type="InterPro" id="IPR001650">
    <property type="entry name" value="Helicase_C-like"/>
</dbReference>
<evidence type="ECO:0000313" key="5">
    <source>
        <dbReference type="Proteomes" id="UP001140094"/>
    </source>
</evidence>
<dbReference type="PANTHER" id="PTHR45629:SF7">
    <property type="entry name" value="DNA EXCISION REPAIR PROTEIN ERCC-6-RELATED"/>
    <property type="match status" value="1"/>
</dbReference>
<evidence type="ECO:0000256" key="2">
    <source>
        <dbReference type="SAM" id="MobiDB-lite"/>
    </source>
</evidence>
<keyword evidence="5" id="KW-1185">Reference proteome</keyword>
<feature type="non-terminal residue" evidence="4">
    <location>
        <position position="366"/>
    </location>
</feature>
<dbReference type="GO" id="GO:0006283">
    <property type="term" value="P:transcription-coupled nucleotide-excision repair"/>
    <property type="evidence" value="ECO:0007669"/>
    <property type="project" value="TreeGrafter"/>
</dbReference>
<gene>
    <name evidence="4" type="primary">rhp26</name>
    <name evidence="4" type="ORF">H4R20_006900</name>
</gene>
<dbReference type="Proteomes" id="UP001140094">
    <property type="component" value="Unassembled WGS sequence"/>
</dbReference>
<dbReference type="SMART" id="SM00490">
    <property type="entry name" value="HELICc"/>
    <property type="match status" value="1"/>
</dbReference>
<evidence type="ECO:0000256" key="1">
    <source>
        <dbReference type="ARBA" id="ARBA00022801"/>
    </source>
</evidence>
<dbReference type="InterPro" id="IPR050496">
    <property type="entry name" value="SNF2_RAD54_helicase_repair"/>
</dbReference>
<dbReference type="Pfam" id="PF00271">
    <property type="entry name" value="Helicase_C"/>
    <property type="match status" value="1"/>
</dbReference>
<dbReference type="InterPro" id="IPR027417">
    <property type="entry name" value="P-loop_NTPase"/>
</dbReference>
<evidence type="ECO:0000259" key="3">
    <source>
        <dbReference type="PROSITE" id="PS51194"/>
    </source>
</evidence>
<dbReference type="GO" id="GO:0005634">
    <property type="term" value="C:nucleus"/>
    <property type="evidence" value="ECO:0007669"/>
    <property type="project" value="TreeGrafter"/>
</dbReference>
<dbReference type="GO" id="GO:0008094">
    <property type="term" value="F:ATP-dependent activity, acting on DNA"/>
    <property type="evidence" value="ECO:0007669"/>
    <property type="project" value="TreeGrafter"/>
</dbReference>
<reference evidence="4" key="1">
    <citation type="submission" date="2022-07" db="EMBL/GenBank/DDBJ databases">
        <title>Phylogenomic reconstructions and comparative analyses of Kickxellomycotina fungi.</title>
        <authorList>
            <person name="Reynolds N.K."/>
            <person name="Stajich J.E."/>
            <person name="Barry K."/>
            <person name="Grigoriev I.V."/>
            <person name="Crous P."/>
            <person name="Smith M.E."/>
        </authorList>
    </citation>
    <scope>NUCLEOTIDE SEQUENCE</scope>
    <source>
        <strain evidence="4">NRRL 1565</strain>
    </source>
</reference>
<dbReference type="CDD" id="cd18793">
    <property type="entry name" value="SF2_C_SNF"/>
    <property type="match status" value="1"/>
</dbReference>
<dbReference type="AlphaFoldDB" id="A0A9W8LQE2"/>
<dbReference type="SUPFAM" id="SSF52540">
    <property type="entry name" value="P-loop containing nucleoside triphosphate hydrolases"/>
    <property type="match status" value="1"/>
</dbReference>
<dbReference type="EMBL" id="JANBUO010003374">
    <property type="protein sequence ID" value="KAJ2791158.1"/>
    <property type="molecule type" value="Genomic_DNA"/>
</dbReference>